<organism evidence="3 4">
    <name type="scientific">Candidatus Kutchimonas denitrificans</name>
    <dbReference type="NCBI Taxonomy" id="3056748"/>
    <lineage>
        <taxon>Bacteria</taxon>
        <taxon>Pseudomonadati</taxon>
        <taxon>Gemmatimonadota</taxon>
        <taxon>Gemmatimonadia</taxon>
        <taxon>Candidatus Palauibacterales</taxon>
        <taxon>Candidatus Palauibacteraceae</taxon>
        <taxon>Candidatus Kutchimonas</taxon>
    </lineage>
</organism>
<proteinExistence type="predicted"/>
<feature type="transmembrane region" description="Helical" evidence="2">
    <location>
        <begin position="116"/>
        <end position="141"/>
    </location>
</feature>
<feature type="coiled-coil region" evidence="1">
    <location>
        <begin position="279"/>
        <end position="306"/>
    </location>
</feature>
<evidence type="ECO:0000256" key="2">
    <source>
        <dbReference type="SAM" id="Phobius"/>
    </source>
</evidence>
<gene>
    <name evidence="3" type="ORF">GWO12_16260</name>
</gene>
<keyword evidence="2" id="KW-0472">Membrane</keyword>
<dbReference type="Proteomes" id="UP000702544">
    <property type="component" value="Unassembled WGS sequence"/>
</dbReference>
<dbReference type="AlphaFoldDB" id="A0AAE5CD54"/>
<evidence type="ECO:0000256" key="1">
    <source>
        <dbReference type="SAM" id="Coils"/>
    </source>
</evidence>
<keyword evidence="2" id="KW-0812">Transmembrane</keyword>
<evidence type="ECO:0000313" key="3">
    <source>
        <dbReference type="EMBL" id="NIR76635.1"/>
    </source>
</evidence>
<dbReference type="EMBL" id="JAACAK010000137">
    <property type="protein sequence ID" value="NIR76635.1"/>
    <property type="molecule type" value="Genomic_DNA"/>
</dbReference>
<accession>A0AAE5CD54</accession>
<protein>
    <submittedName>
        <fullName evidence="3">Uncharacterized protein</fullName>
    </submittedName>
</protein>
<keyword evidence="2" id="KW-1133">Transmembrane helix</keyword>
<sequence>MYQTCIYCNRKLGSNEIVENFPVGRRLAFDAEKGRLWAVCEGCRRWNLSPLEERWEAIDECERQYRDGKRRISTDNIGLTRLREGLELVRIGRPLRPEFAAWRYGKQFIRRRLSRVIRAAGQTIGYLLIGVTGIPIIMFFLTDENSKVIARVKDERGRRLVIARRDLKELELVQGVGEGDWALRVPYRPGERFGRFGRVRARGQRVIALLEGSLAIRALGHILPRINSFGGTTAEVKNAVQLIEQTGSSEGLLAAAPALVPQTRFTLMDKDTRLALEMAAHEESERRAMEGELAALEAAWREAEEIAAIADRLLAPASVDSWIERHKNELER</sequence>
<comment type="caution">
    <text evidence="3">The sequence shown here is derived from an EMBL/GenBank/DDBJ whole genome shotgun (WGS) entry which is preliminary data.</text>
</comment>
<reference evidence="3 4" key="1">
    <citation type="submission" date="2020-01" db="EMBL/GenBank/DDBJ databases">
        <title>Genomes assembled from Gulf of Kutch pelagic sediment metagenomes.</title>
        <authorList>
            <person name="Chandrashekar M."/>
            <person name="Mahajan M.S."/>
            <person name="Dave K.J."/>
            <person name="Vatsa P."/>
            <person name="Nathani N.M."/>
        </authorList>
    </citation>
    <scope>NUCLEOTIDE SEQUENCE [LARGE SCALE GENOMIC DNA]</scope>
    <source>
        <strain evidence="3">KS3-K002</strain>
    </source>
</reference>
<keyword evidence="1" id="KW-0175">Coiled coil</keyword>
<name>A0AAE5CD54_9BACT</name>
<evidence type="ECO:0000313" key="4">
    <source>
        <dbReference type="Proteomes" id="UP000702544"/>
    </source>
</evidence>